<dbReference type="AlphaFoldDB" id="X0VZH5"/>
<proteinExistence type="predicted"/>
<reference evidence="1" key="1">
    <citation type="journal article" date="2014" name="Front. Microbiol.">
        <title>High frequency of phylogenetically diverse reductive dehalogenase-homologous genes in deep subseafloor sedimentary metagenomes.</title>
        <authorList>
            <person name="Kawai M."/>
            <person name="Futagami T."/>
            <person name="Toyoda A."/>
            <person name="Takaki Y."/>
            <person name="Nishi S."/>
            <person name="Hori S."/>
            <person name="Arai W."/>
            <person name="Tsubouchi T."/>
            <person name="Morono Y."/>
            <person name="Uchiyama I."/>
            <person name="Ito T."/>
            <person name="Fujiyama A."/>
            <person name="Inagaki F."/>
            <person name="Takami H."/>
        </authorList>
    </citation>
    <scope>NUCLEOTIDE SEQUENCE</scope>
    <source>
        <strain evidence="1">Expedition CK06-06</strain>
    </source>
</reference>
<organism evidence="1">
    <name type="scientific">marine sediment metagenome</name>
    <dbReference type="NCBI Taxonomy" id="412755"/>
    <lineage>
        <taxon>unclassified sequences</taxon>
        <taxon>metagenomes</taxon>
        <taxon>ecological metagenomes</taxon>
    </lineage>
</organism>
<comment type="caution">
    <text evidence="1">The sequence shown here is derived from an EMBL/GenBank/DDBJ whole genome shotgun (WGS) entry which is preliminary data.</text>
</comment>
<dbReference type="SUPFAM" id="SSF53335">
    <property type="entry name" value="S-adenosyl-L-methionine-dependent methyltransferases"/>
    <property type="match status" value="1"/>
</dbReference>
<evidence type="ECO:0008006" key="2">
    <source>
        <dbReference type="Google" id="ProtNLM"/>
    </source>
</evidence>
<protein>
    <recommendedName>
        <fullName evidence="2">Methyltransferase type 11 domain-containing protein</fullName>
    </recommendedName>
</protein>
<name>X0VZH5_9ZZZZ</name>
<gene>
    <name evidence="1" type="ORF">S01H1_48708</name>
</gene>
<sequence>MKNLFVVIFFILIIEAIAISTFFGQQSELEIWEANTFKKQPPEKVMDAASIKPGMVVGEIGAGHGRFTVTL</sequence>
<dbReference type="InterPro" id="IPR029063">
    <property type="entry name" value="SAM-dependent_MTases_sf"/>
</dbReference>
<dbReference type="EMBL" id="BARS01031286">
    <property type="protein sequence ID" value="GAG16467.1"/>
    <property type="molecule type" value="Genomic_DNA"/>
</dbReference>
<accession>X0VZH5</accession>
<evidence type="ECO:0000313" key="1">
    <source>
        <dbReference type="EMBL" id="GAG16467.1"/>
    </source>
</evidence>
<feature type="non-terminal residue" evidence="1">
    <location>
        <position position="71"/>
    </location>
</feature>
<dbReference type="Gene3D" id="3.40.50.150">
    <property type="entry name" value="Vaccinia Virus protein VP39"/>
    <property type="match status" value="1"/>
</dbReference>